<organism evidence="3 4">
    <name type="scientific">Verrucosispora sioxanthis</name>
    <dbReference type="NCBI Taxonomy" id="2499994"/>
    <lineage>
        <taxon>Bacteria</taxon>
        <taxon>Bacillati</taxon>
        <taxon>Actinomycetota</taxon>
        <taxon>Actinomycetes</taxon>
        <taxon>Micromonosporales</taxon>
        <taxon>Micromonosporaceae</taxon>
        <taxon>Micromonospora</taxon>
    </lineage>
</organism>
<keyword evidence="1" id="KW-1133">Transmembrane helix</keyword>
<reference evidence="3 4" key="1">
    <citation type="submission" date="2020-02" db="EMBL/GenBank/DDBJ databases">
        <title>Draft Genome Sequence of Verrucosispora sp. Strain CWR15, Isolated from Gulf of Mexico Sponge.</title>
        <authorList>
            <person name="Kennedy S.J."/>
            <person name="Cella E."/>
            <person name="Azarian T."/>
            <person name="Baker B.J."/>
            <person name="Shaw L.N."/>
        </authorList>
    </citation>
    <scope>NUCLEOTIDE SEQUENCE [LARGE SCALE GENOMIC DNA]</scope>
    <source>
        <strain evidence="3 4">CWR15</strain>
    </source>
</reference>
<evidence type="ECO:0000313" key="4">
    <source>
        <dbReference type="Proteomes" id="UP000478148"/>
    </source>
</evidence>
<dbReference type="Proteomes" id="UP000478148">
    <property type="component" value="Unassembled WGS sequence"/>
</dbReference>
<dbReference type="GO" id="GO:0007165">
    <property type="term" value="P:signal transduction"/>
    <property type="evidence" value="ECO:0007669"/>
    <property type="project" value="InterPro"/>
</dbReference>
<feature type="transmembrane region" description="Helical" evidence="1">
    <location>
        <begin position="6"/>
        <end position="27"/>
    </location>
</feature>
<dbReference type="Pfam" id="PF13676">
    <property type="entry name" value="TIR_2"/>
    <property type="match status" value="1"/>
</dbReference>
<evidence type="ECO:0000256" key="1">
    <source>
        <dbReference type="SAM" id="Phobius"/>
    </source>
</evidence>
<dbReference type="InterPro" id="IPR035897">
    <property type="entry name" value="Toll_tir_struct_dom_sf"/>
</dbReference>
<dbReference type="Gene3D" id="3.40.50.10140">
    <property type="entry name" value="Toll/interleukin-1 receptor homology (TIR) domain"/>
    <property type="match status" value="1"/>
</dbReference>
<dbReference type="InterPro" id="IPR000157">
    <property type="entry name" value="TIR_dom"/>
</dbReference>
<keyword evidence="4" id="KW-1185">Reference proteome</keyword>
<proteinExistence type="predicted"/>
<sequence length="177" mass="19716">MEASGLIVAIISAIAGIAAAWFGYLAVRDKLRHRHTAPAAVQPPTNQPYDAFISYAAADEDLAEQIAHHLQTRNLRVFLAKWIDLGLVKHLEKECALNGTRTGILLFSAATMTQPEIRDDYAAILQRAHNGGRRFIPVLVEQVDLPPYAKIRQPLDLTDKRNRDTNLDTLARTIQRA</sequence>
<protein>
    <submittedName>
        <fullName evidence="3">Toll/interleukin-1 receptor domain-containing protein</fullName>
    </submittedName>
</protein>
<keyword evidence="1" id="KW-0812">Transmembrane</keyword>
<feature type="domain" description="TIR" evidence="2">
    <location>
        <begin position="52"/>
        <end position="170"/>
    </location>
</feature>
<comment type="caution">
    <text evidence="3">The sequence shown here is derived from an EMBL/GenBank/DDBJ whole genome shotgun (WGS) entry which is preliminary data.</text>
</comment>
<dbReference type="AlphaFoldDB" id="A0A6M1KQZ7"/>
<dbReference type="EMBL" id="SAIY01000002">
    <property type="protein sequence ID" value="NGM12398.1"/>
    <property type="molecule type" value="Genomic_DNA"/>
</dbReference>
<name>A0A6M1KQZ7_9ACTN</name>
<keyword evidence="1" id="KW-0472">Membrane</keyword>
<keyword evidence="3" id="KW-0675">Receptor</keyword>
<evidence type="ECO:0000313" key="3">
    <source>
        <dbReference type="EMBL" id="NGM12398.1"/>
    </source>
</evidence>
<dbReference type="SUPFAM" id="SSF52200">
    <property type="entry name" value="Toll/Interleukin receptor TIR domain"/>
    <property type="match status" value="1"/>
</dbReference>
<accession>A0A6M1KQZ7</accession>
<dbReference type="RefSeq" id="WP_164446277.1">
    <property type="nucleotide sequence ID" value="NZ_SAIY01000002.1"/>
</dbReference>
<gene>
    <name evidence="3" type="ORF">ENC19_06810</name>
</gene>
<evidence type="ECO:0000259" key="2">
    <source>
        <dbReference type="Pfam" id="PF13676"/>
    </source>
</evidence>